<gene>
    <name evidence="2" type="ORF">QLS65_08195</name>
</gene>
<protein>
    <submittedName>
        <fullName evidence="2">YSC84-related protein</fullName>
    </submittedName>
</protein>
<dbReference type="InterPro" id="IPR007461">
    <property type="entry name" value="Ysc84_actin-binding"/>
</dbReference>
<dbReference type="Proteomes" id="UP001243403">
    <property type="component" value="Unassembled WGS sequence"/>
</dbReference>
<evidence type="ECO:0000259" key="1">
    <source>
        <dbReference type="Pfam" id="PF04366"/>
    </source>
</evidence>
<name>A0ABT6V9E8_9FLAO</name>
<keyword evidence="3" id="KW-1185">Reference proteome</keyword>
<feature type="domain" description="Ysc84 actin-binding" evidence="1">
    <location>
        <begin position="85"/>
        <end position="164"/>
    </location>
</feature>
<dbReference type="Pfam" id="PF04366">
    <property type="entry name" value="Ysc84"/>
    <property type="match status" value="1"/>
</dbReference>
<dbReference type="EMBL" id="JASCRZ010000003">
    <property type="protein sequence ID" value="MDI5894868.1"/>
    <property type="molecule type" value="Genomic_DNA"/>
</dbReference>
<proteinExistence type="predicted"/>
<evidence type="ECO:0000313" key="2">
    <source>
        <dbReference type="EMBL" id="MDI5894868.1"/>
    </source>
</evidence>
<comment type="caution">
    <text evidence="2">The sequence shown here is derived from an EMBL/GenBank/DDBJ whole genome shotgun (WGS) entry which is preliminary data.</text>
</comment>
<dbReference type="RefSeq" id="WP_233206908.1">
    <property type="nucleotide sequence ID" value="NZ_JASCRZ010000003.1"/>
</dbReference>
<organism evidence="2 3">
    <name type="scientific">Flavobacterium algoritolerans</name>
    <dbReference type="NCBI Taxonomy" id="3041254"/>
    <lineage>
        <taxon>Bacteria</taxon>
        <taxon>Pseudomonadati</taxon>
        <taxon>Bacteroidota</taxon>
        <taxon>Flavobacteriia</taxon>
        <taxon>Flavobacteriales</taxon>
        <taxon>Flavobacteriaceae</taxon>
        <taxon>Flavobacterium</taxon>
    </lineage>
</organism>
<evidence type="ECO:0000313" key="3">
    <source>
        <dbReference type="Proteomes" id="UP001243403"/>
    </source>
</evidence>
<sequence length="168" mass="18048">MACVLNIAPVLGQSTAKKNKIIADSKTAKAEFIKSDPLMKALFDKAYGYVIFPNVGKGGIGVGGAAGNGVVYEQNKRIGMAKLTQLSIGFQAGGQAYREVIFFETKNEMNRFKESRFEFSAQASAVAVTEGASANVKYTDGVMVFTMQKGGLMYEASIGGQKFKFNNL</sequence>
<accession>A0ABT6V9E8</accession>
<reference evidence="2 3" key="1">
    <citation type="submission" date="2023-04" db="EMBL/GenBank/DDBJ databases">
        <title>Two novel species of Flavobacterium.</title>
        <authorList>
            <person name="Liu Q."/>
            <person name="Xin Y.-H."/>
        </authorList>
    </citation>
    <scope>NUCLEOTIDE SEQUENCE [LARGE SCALE GENOMIC DNA]</scope>
    <source>
        <strain evidence="2 3">LB1P51</strain>
    </source>
</reference>